<dbReference type="InterPro" id="IPR036179">
    <property type="entry name" value="Ig-like_dom_sf"/>
</dbReference>
<evidence type="ECO:0000256" key="14">
    <source>
        <dbReference type="ARBA" id="ARBA00038361"/>
    </source>
</evidence>
<dbReference type="Gene3D" id="2.60.40.10">
    <property type="entry name" value="Immunoglobulins"/>
    <property type="match status" value="7"/>
</dbReference>
<evidence type="ECO:0000256" key="7">
    <source>
        <dbReference type="ARBA" id="ARBA00022737"/>
    </source>
</evidence>
<evidence type="ECO:0000313" key="22">
    <source>
        <dbReference type="RefSeq" id="XP_024589590.1"/>
    </source>
</evidence>
<evidence type="ECO:0000256" key="3">
    <source>
        <dbReference type="ARBA" id="ARBA00022553"/>
    </source>
</evidence>
<dbReference type="InterPro" id="IPR013162">
    <property type="entry name" value="CD80_C2-set"/>
</dbReference>
<dbReference type="GO" id="GO:0030246">
    <property type="term" value="F:carbohydrate binding"/>
    <property type="evidence" value="ECO:0007669"/>
    <property type="project" value="UniProtKB-KW"/>
</dbReference>
<dbReference type="GO" id="GO:0070062">
    <property type="term" value="C:extracellular exosome"/>
    <property type="evidence" value="ECO:0007669"/>
    <property type="project" value="TreeGrafter"/>
</dbReference>
<dbReference type="GO" id="GO:0019903">
    <property type="term" value="F:protein phosphatase binding"/>
    <property type="evidence" value="ECO:0007669"/>
    <property type="project" value="TreeGrafter"/>
</dbReference>
<dbReference type="InterPro" id="IPR003599">
    <property type="entry name" value="Ig_sub"/>
</dbReference>
<evidence type="ECO:0000313" key="21">
    <source>
        <dbReference type="Proteomes" id="UP000252040"/>
    </source>
</evidence>
<keyword evidence="3" id="KW-0597">Phosphoprotein</keyword>
<dbReference type="GO" id="GO:0050859">
    <property type="term" value="P:negative regulation of B cell receptor signaling pathway"/>
    <property type="evidence" value="ECO:0007669"/>
    <property type="project" value="TreeGrafter"/>
</dbReference>
<dbReference type="SUPFAM" id="SSF48726">
    <property type="entry name" value="Immunoglobulin"/>
    <property type="match status" value="7"/>
</dbReference>
<dbReference type="GO" id="GO:0030888">
    <property type="term" value="P:regulation of B cell proliferation"/>
    <property type="evidence" value="ECO:0007669"/>
    <property type="project" value="TreeGrafter"/>
</dbReference>
<evidence type="ECO:0000256" key="11">
    <source>
        <dbReference type="ARBA" id="ARBA00023157"/>
    </source>
</evidence>
<evidence type="ECO:0000256" key="16">
    <source>
        <dbReference type="ARBA" id="ARBA00041781"/>
    </source>
</evidence>
<organism evidence="21 22">
    <name type="scientific">Neophocaena asiaeorientalis asiaeorientalis</name>
    <name type="common">Yangtze finless porpoise</name>
    <name type="synonym">Neophocaena phocaenoides subsp. asiaeorientalis</name>
    <dbReference type="NCBI Taxonomy" id="1706337"/>
    <lineage>
        <taxon>Eukaryota</taxon>
        <taxon>Metazoa</taxon>
        <taxon>Chordata</taxon>
        <taxon>Craniata</taxon>
        <taxon>Vertebrata</taxon>
        <taxon>Euteleostomi</taxon>
        <taxon>Mammalia</taxon>
        <taxon>Eutheria</taxon>
        <taxon>Laurasiatheria</taxon>
        <taxon>Artiodactyla</taxon>
        <taxon>Whippomorpha</taxon>
        <taxon>Cetacea</taxon>
        <taxon>Odontoceti</taxon>
        <taxon>Phocoenidae</taxon>
        <taxon>Neophocaena</taxon>
    </lineage>
</organism>
<dbReference type="KEGG" id="nasi:112392229"/>
<keyword evidence="9 19" id="KW-1133">Transmembrane helix</keyword>
<keyword evidence="12" id="KW-0325">Glycoprotein</keyword>
<dbReference type="PANTHER" id="PTHR46958:SF1">
    <property type="entry name" value="B-CELL RECEPTOR CD22"/>
    <property type="match status" value="1"/>
</dbReference>
<proteinExistence type="inferred from homology"/>
<keyword evidence="21" id="KW-1185">Reference proteome</keyword>
<protein>
    <recommendedName>
        <fullName evidence="15">B-cell receptor CD22</fullName>
    </recommendedName>
    <alternativeName>
        <fullName evidence="16">Sialic acid-binding Ig-like lectin 2</fullName>
    </alternativeName>
</protein>
<dbReference type="Pfam" id="PF24518">
    <property type="entry name" value="Ig_CD22"/>
    <property type="match status" value="1"/>
</dbReference>
<dbReference type="Pfam" id="PF08205">
    <property type="entry name" value="C2-set_2"/>
    <property type="match status" value="1"/>
</dbReference>
<sequence length="916" mass="102928">MDSRRPALRFCKALNRLLLSRPRVQSLCAQCRLFPAFHAPSCLSCLPSAGLGPTSRAPETTWSSVGLPPRHSTMHLLGPLLLLLEYLAFSDSAQWTFEHPKILYAWDGACVWIPCHYRILNMHLLDNLTVYHNYKYDNSTKSYQGTILYTNLKIGDVPRRPGRVQFLGNNRYNCTLLINPVKVNDSGQLGLRMMSRESKWMEPIGLNISETAPPPHIELPPDIRELRDVTVTCSLNFACFEYQVHLQWSLEEPAVTSTSLSTKTVSTQSTLTFQPQWTHHGKNLTCQLWDPTQQQLLSEETVWLDVKHAPKLKIQVSPREATVTEGESVTMTCQVVSSNPRHQNVSWLRDGALLVGEETPTLTLPEVTRKMSGQYQCKAHNDVGSEKSEAVDLQVHHAPEPSRVQIFSSPTKEGNKVELTCISLANPPPTNYTWYYNGLEMPGKTDRTFQIPEVLLSHAGVYSCLAENNLGPGQVGQEADLEVQYPPKEVTTVIRNPTPIREGDSVILSCTYNSSNPRVTRYKWDHLGFQDQLSSAVLTIQKVAWDTGPVKCAACNRWCLWSPPVNLDVQYAPKDVSVQVTPRNEIRSGLSVFLQCDFLSSRPTDVRFFWKKNGIFLEEGKKLSFDAISPEDAGVYHCLVNNSIGQTSSKACDLQVLYAPRSLHVSISPKDRVVEGKKAVLTCESDANPPTSHYAWFDWNNQDLRHYDQTLRLDPVTLQHSGAYWCQGTNRLGRGQSPPTTLTVYYSSATIIRRVALGVGFCLAIFLLAIWGVKLQRSWKRIQRQQGLQESSSGQSFFVRNVKARRIPQAEAPHSLGCYNPVMEDAVSYAALRFPLGEIDAPRPGDAGPSEMRGLSPNRDDTVTYSVVQKRHVDDYENVTPEVLEDEGIHYSEMVHFGFGERPLAQEGVEYVTLKQ</sequence>
<dbReference type="AlphaFoldDB" id="A0A341AG56"/>
<dbReference type="GeneID" id="112392229"/>
<comment type="subunit">
    <text evidence="18">Predominantly monomer of isoform CD22-beta. Also found as heterodimer of isoform CD22-beta and a shorter isoform. Interacts with PTPN6/SHP-1, LYN, SYK, PIK3R1/PIK3R2 and PLCG1 upon phosphorylation. Interacts with GRB2, INPP5D and SHC1 upon phosphorylation. May form a complex with INPP5D/SHIP, GRB2 and SHC1.</text>
</comment>
<dbReference type="RefSeq" id="XP_024589590.1">
    <property type="nucleotide sequence ID" value="XM_024733822.1"/>
</dbReference>
<dbReference type="Pfam" id="PF13895">
    <property type="entry name" value="Ig_2"/>
    <property type="match status" value="1"/>
</dbReference>
<dbReference type="FunCoup" id="A0A341AG56">
    <property type="interactions" value="301"/>
</dbReference>
<evidence type="ECO:0000256" key="19">
    <source>
        <dbReference type="SAM" id="Phobius"/>
    </source>
</evidence>
<evidence type="ECO:0000259" key="20">
    <source>
        <dbReference type="PROSITE" id="PS50835"/>
    </source>
</evidence>
<evidence type="ECO:0000256" key="12">
    <source>
        <dbReference type="ARBA" id="ARBA00023180"/>
    </source>
</evidence>
<dbReference type="CTD" id="933"/>
<dbReference type="InterPro" id="IPR056386">
    <property type="entry name" value="Ig_CD22"/>
</dbReference>
<dbReference type="GO" id="GO:0033691">
    <property type="term" value="F:sialic acid binding"/>
    <property type="evidence" value="ECO:0007669"/>
    <property type="project" value="TreeGrafter"/>
</dbReference>
<dbReference type="GO" id="GO:0042609">
    <property type="term" value="F:CD4 receptor binding"/>
    <property type="evidence" value="ECO:0007669"/>
    <property type="project" value="TreeGrafter"/>
</dbReference>
<dbReference type="CDD" id="cd00096">
    <property type="entry name" value="Ig"/>
    <property type="match status" value="1"/>
</dbReference>
<feature type="domain" description="Ig-like" evidence="20">
    <location>
        <begin position="573"/>
        <end position="649"/>
    </location>
</feature>
<keyword evidence="22" id="KW-0675">Receptor</keyword>
<keyword evidence="13" id="KW-0393">Immunoglobulin domain</keyword>
<dbReference type="InterPro" id="IPR007110">
    <property type="entry name" value="Ig-like_dom"/>
</dbReference>
<feature type="domain" description="Ig-like" evidence="20">
    <location>
        <begin position="660"/>
        <end position="743"/>
    </location>
</feature>
<feature type="domain" description="Ig-like" evidence="20">
    <location>
        <begin position="215"/>
        <end position="298"/>
    </location>
</feature>
<evidence type="ECO:0000256" key="1">
    <source>
        <dbReference type="ARBA" id="ARBA00004251"/>
    </source>
</evidence>
<evidence type="ECO:0000256" key="17">
    <source>
        <dbReference type="ARBA" id="ARBA00045430"/>
    </source>
</evidence>
<evidence type="ECO:0000256" key="6">
    <source>
        <dbReference type="ARBA" id="ARBA00022734"/>
    </source>
</evidence>
<feature type="domain" description="Ig-like" evidence="20">
    <location>
        <begin position="487"/>
        <end position="554"/>
    </location>
</feature>
<evidence type="ECO:0000256" key="8">
    <source>
        <dbReference type="ARBA" id="ARBA00022889"/>
    </source>
</evidence>
<keyword evidence="8" id="KW-0130">Cell adhesion</keyword>
<dbReference type="GO" id="GO:0005769">
    <property type="term" value="C:early endosome"/>
    <property type="evidence" value="ECO:0007669"/>
    <property type="project" value="TreeGrafter"/>
</dbReference>
<comment type="subcellular location">
    <subcellularLocation>
        <location evidence="1">Cell membrane</location>
        <topology evidence="1">Single-pass type I membrane protein</topology>
    </subcellularLocation>
</comment>
<dbReference type="InterPro" id="IPR013783">
    <property type="entry name" value="Ig-like_fold"/>
</dbReference>
<keyword evidence="2" id="KW-1003">Cell membrane</keyword>
<dbReference type="Proteomes" id="UP000252040">
    <property type="component" value="Unplaced"/>
</dbReference>
<keyword evidence="10 19" id="KW-0472">Membrane</keyword>
<dbReference type="GO" id="GO:0055037">
    <property type="term" value="C:recycling endosome"/>
    <property type="evidence" value="ECO:0007669"/>
    <property type="project" value="TreeGrafter"/>
</dbReference>
<evidence type="ECO:0000256" key="2">
    <source>
        <dbReference type="ARBA" id="ARBA00022475"/>
    </source>
</evidence>
<dbReference type="FunFam" id="2.60.40.10:FF:002011">
    <property type="entry name" value="B-cell receptor CD22"/>
    <property type="match status" value="1"/>
</dbReference>
<evidence type="ECO:0000256" key="5">
    <source>
        <dbReference type="ARBA" id="ARBA00022729"/>
    </source>
</evidence>
<accession>A0A341AG56</accession>
<dbReference type="PANTHER" id="PTHR46958">
    <property type="entry name" value="B-CELL RECEPTOR CD22"/>
    <property type="match status" value="1"/>
</dbReference>
<evidence type="ECO:0000256" key="18">
    <source>
        <dbReference type="ARBA" id="ARBA00046458"/>
    </source>
</evidence>
<evidence type="ECO:0000256" key="15">
    <source>
        <dbReference type="ARBA" id="ARBA00040106"/>
    </source>
</evidence>
<dbReference type="SMART" id="SM00408">
    <property type="entry name" value="IGc2"/>
    <property type="match status" value="5"/>
</dbReference>
<keyword evidence="6" id="KW-0430">Lectin</keyword>
<evidence type="ECO:0000256" key="4">
    <source>
        <dbReference type="ARBA" id="ARBA00022692"/>
    </source>
</evidence>
<keyword evidence="11" id="KW-1015">Disulfide bond</keyword>
<dbReference type="STRING" id="1706337.A0A341AG56"/>
<evidence type="ECO:0000256" key="10">
    <source>
        <dbReference type="ARBA" id="ARBA00023136"/>
    </source>
</evidence>
<dbReference type="GO" id="GO:0042113">
    <property type="term" value="P:B cell activation"/>
    <property type="evidence" value="ECO:0007669"/>
    <property type="project" value="TreeGrafter"/>
</dbReference>
<keyword evidence="7" id="KW-0677">Repeat</keyword>
<feature type="domain" description="Ig-like" evidence="20">
    <location>
        <begin position="399"/>
        <end position="484"/>
    </location>
</feature>
<reference evidence="22" key="1">
    <citation type="submission" date="2025-08" db="UniProtKB">
        <authorList>
            <consortium name="RefSeq"/>
        </authorList>
    </citation>
    <scope>IDENTIFICATION</scope>
    <source>
        <tissue evidence="22">Meat</tissue>
    </source>
</reference>
<dbReference type="GO" id="GO:0009897">
    <property type="term" value="C:external side of plasma membrane"/>
    <property type="evidence" value="ECO:0007669"/>
    <property type="project" value="TreeGrafter"/>
</dbReference>
<keyword evidence="4 19" id="KW-0812">Transmembrane</keyword>
<dbReference type="InParanoid" id="A0A341AG56"/>
<keyword evidence="5" id="KW-0732">Signal</keyword>
<dbReference type="SMART" id="SM00409">
    <property type="entry name" value="IG"/>
    <property type="match status" value="6"/>
</dbReference>
<name>A0A341AG56_NEOAA</name>
<evidence type="ECO:0000256" key="13">
    <source>
        <dbReference type="ARBA" id="ARBA00023319"/>
    </source>
</evidence>
<comment type="similarity">
    <text evidence="14">Belongs to the immunoglobulin superfamily. SIGLEC (sialic acid binding Ig-like lectin) family.</text>
</comment>
<dbReference type="Pfam" id="PF13927">
    <property type="entry name" value="Ig_3"/>
    <property type="match status" value="3"/>
</dbReference>
<dbReference type="GO" id="GO:0007155">
    <property type="term" value="P:cell adhesion"/>
    <property type="evidence" value="ECO:0007669"/>
    <property type="project" value="UniProtKB-KW"/>
</dbReference>
<feature type="transmembrane region" description="Helical" evidence="19">
    <location>
        <begin position="755"/>
        <end position="773"/>
    </location>
</feature>
<gene>
    <name evidence="22" type="primary">CD22</name>
</gene>
<evidence type="ECO:0000256" key="9">
    <source>
        <dbReference type="ARBA" id="ARBA00022989"/>
    </source>
</evidence>
<comment type="function">
    <text evidence="17">Most highly expressed siglec (sialic acid-binding immunoglobulin-like lectin) on B-cells that plays a role in various aspects of B-cell biology including differentiation, antigen presentation, and trafficking to bone marrow. Binds to alpha 2,6-linked sialic acid residues of surface molecules such as CD22 itself, CD45 and IgM in a cis configuration. Can also bind to ligands on other cells as an adhesion molecule in a trans configuration. Acts as an inhibitory coreceptor on the surface of B-cells and inhibits B-cell receptor induced signaling, characterized by inhibition of the calcium mobilization and cellular activation. Mechanistically, the immunoreceptor tyrosine-based inhibitory motif domain is phosphorylated by the Src kinase LYN, which in turn leads to the recruitment of the protein tyrosine phosphatase 1/PTPN6, leading to the negative regulation of BCR signaling. If this negative signaling from is of sufficient strength, apoptosis of the B-cell can be induced.</text>
</comment>
<dbReference type="PROSITE" id="PS50835">
    <property type="entry name" value="IG_LIKE"/>
    <property type="match status" value="6"/>
</dbReference>
<dbReference type="InterPro" id="IPR003598">
    <property type="entry name" value="Ig_sub2"/>
</dbReference>
<feature type="domain" description="Ig-like" evidence="20">
    <location>
        <begin position="310"/>
        <end position="392"/>
    </location>
</feature>